<proteinExistence type="predicted"/>
<dbReference type="AlphaFoldDB" id="A0A388JZ14"/>
<evidence type="ECO:0000313" key="3">
    <source>
        <dbReference type="Proteomes" id="UP000265515"/>
    </source>
</evidence>
<feature type="compositionally biased region" description="Basic and acidic residues" evidence="1">
    <location>
        <begin position="378"/>
        <end position="387"/>
    </location>
</feature>
<evidence type="ECO:0000256" key="1">
    <source>
        <dbReference type="SAM" id="MobiDB-lite"/>
    </source>
</evidence>
<sequence length="513" mass="57382">MSMSVAQVEAALAEVMKYAKEGVHYNGDSELCLLQDRVRRYFIVAVDMRSTIMANSEGCVKARTLLQRFRESPHVRVDIDVEDSAYSVKGVVQWICSKGMCKEGDVDLTMQQTGGTYTPANLGKLLGTVARNGGMLVDGSKDELKSGAAEILVLSKMKDITETPPEDFQDVHVIVADGVEYILLDQLVDFMKKSDDDRNVIHEALHEVIEFALQGQDLIEFVSAITEDNIISGRLLWGELLSAALERLGLASCDVERQREREEGWKRSAEVPSCNHFHADMENTYHIHKRRGWIVTNLASRKTVVMNVVSYIVYHAGVENRPPKAPEKRLWEDGMSKVHRRTKKRITYKKDKMVEMMNLRASDDMHSATREEAEEEHDQSISEKSDGEENEATSDEGGDSETSDEHFRDTHDADDEDGRSSDGTAQDEGDDGAGEDDRSADERGSSPSPRRTRRTREPENGGEGGAADAPSIDRQLVRHDNAVKKGKQNVLKLLLLHNDYVVTAQSDDISLMR</sequence>
<feature type="compositionally biased region" description="Basic and acidic residues" evidence="1">
    <location>
        <begin position="435"/>
        <end position="444"/>
    </location>
</feature>
<dbReference type="Proteomes" id="UP000265515">
    <property type="component" value="Unassembled WGS sequence"/>
</dbReference>
<evidence type="ECO:0000313" key="2">
    <source>
        <dbReference type="EMBL" id="GBG63028.1"/>
    </source>
</evidence>
<comment type="caution">
    <text evidence="2">The sequence shown here is derived from an EMBL/GenBank/DDBJ whole genome shotgun (WGS) entry which is preliminary data.</text>
</comment>
<dbReference type="EMBL" id="BFEA01000034">
    <property type="protein sequence ID" value="GBG63028.1"/>
    <property type="molecule type" value="Genomic_DNA"/>
</dbReference>
<gene>
    <name evidence="2" type="ORF">CBR_g34728</name>
</gene>
<feature type="compositionally biased region" description="Acidic residues" evidence="1">
    <location>
        <begin position="425"/>
        <end position="434"/>
    </location>
</feature>
<keyword evidence="3" id="KW-1185">Reference proteome</keyword>
<feature type="compositionally biased region" description="Acidic residues" evidence="1">
    <location>
        <begin position="388"/>
        <end position="402"/>
    </location>
</feature>
<feature type="region of interest" description="Disordered" evidence="1">
    <location>
        <begin position="363"/>
        <end position="475"/>
    </location>
</feature>
<organism evidence="2 3">
    <name type="scientific">Chara braunii</name>
    <name type="common">Braun's stonewort</name>
    <dbReference type="NCBI Taxonomy" id="69332"/>
    <lineage>
        <taxon>Eukaryota</taxon>
        <taxon>Viridiplantae</taxon>
        <taxon>Streptophyta</taxon>
        <taxon>Charophyceae</taxon>
        <taxon>Charales</taxon>
        <taxon>Characeae</taxon>
        <taxon>Chara</taxon>
    </lineage>
</organism>
<protein>
    <submittedName>
        <fullName evidence="2">Uncharacterized protein</fullName>
    </submittedName>
</protein>
<reference evidence="2 3" key="1">
    <citation type="journal article" date="2018" name="Cell">
        <title>The Chara Genome: Secondary Complexity and Implications for Plant Terrestrialization.</title>
        <authorList>
            <person name="Nishiyama T."/>
            <person name="Sakayama H."/>
            <person name="Vries J.D."/>
            <person name="Buschmann H."/>
            <person name="Saint-Marcoux D."/>
            <person name="Ullrich K.K."/>
            <person name="Haas F.B."/>
            <person name="Vanderstraeten L."/>
            <person name="Becker D."/>
            <person name="Lang D."/>
            <person name="Vosolsobe S."/>
            <person name="Rombauts S."/>
            <person name="Wilhelmsson P.K.I."/>
            <person name="Janitza P."/>
            <person name="Kern R."/>
            <person name="Heyl A."/>
            <person name="Rumpler F."/>
            <person name="Villalobos L.I.A.C."/>
            <person name="Clay J.M."/>
            <person name="Skokan R."/>
            <person name="Toyoda A."/>
            <person name="Suzuki Y."/>
            <person name="Kagoshima H."/>
            <person name="Schijlen E."/>
            <person name="Tajeshwar N."/>
            <person name="Catarino B."/>
            <person name="Hetherington A.J."/>
            <person name="Saltykova A."/>
            <person name="Bonnot C."/>
            <person name="Breuninger H."/>
            <person name="Symeonidi A."/>
            <person name="Radhakrishnan G.V."/>
            <person name="Van Nieuwerburgh F."/>
            <person name="Deforce D."/>
            <person name="Chang C."/>
            <person name="Karol K.G."/>
            <person name="Hedrich R."/>
            <person name="Ulvskov P."/>
            <person name="Glockner G."/>
            <person name="Delwiche C.F."/>
            <person name="Petrasek J."/>
            <person name="Van de Peer Y."/>
            <person name="Friml J."/>
            <person name="Beilby M."/>
            <person name="Dolan L."/>
            <person name="Kohara Y."/>
            <person name="Sugano S."/>
            <person name="Fujiyama A."/>
            <person name="Delaux P.-M."/>
            <person name="Quint M."/>
            <person name="TheiBen G."/>
            <person name="Hagemann M."/>
            <person name="Harholt J."/>
            <person name="Dunand C."/>
            <person name="Zachgo S."/>
            <person name="Langdale J."/>
            <person name="Maumus F."/>
            <person name="Straeten D.V.D."/>
            <person name="Gould S.B."/>
            <person name="Rensing S.A."/>
        </authorList>
    </citation>
    <scope>NUCLEOTIDE SEQUENCE [LARGE SCALE GENOMIC DNA]</scope>
    <source>
        <strain evidence="2 3">S276</strain>
    </source>
</reference>
<name>A0A388JZ14_CHABU</name>
<accession>A0A388JZ14</accession>
<dbReference type="Gramene" id="GBG63028">
    <property type="protein sequence ID" value="GBG63028"/>
    <property type="gene ID" value="CBR_g34728"/>
</dbReference>